<proteinExistence type="predicted"/>
<protein>
    <submittedName>
        <fullName evidence="2">Iron(III) transport system substrate-binding protein</fullName>
    </submittedName>
</protein>
<dbReference type="PANTHER" id="PTHR30006:SF2">
    <property type="entry name" value="ABC TRANSPORTER SUBSTRATE-BINDING PROTEIN"/>
    <property type="match status" value="1"/>
</dbReference>
<sequence length="366" mass="40228">MADSKKNNVTRRTLLKAGAAMPFVGIAAPGVLAQAPLKSPTKIHDFMTNADVAEAELEGQLVFYCHENEPGTAGIMEGFRKDFPKINTSYVRAQTGALYNKILSERSAGRFDVDVIQLSDLAPAVDFQKKGGYEQYLSPETSAYKADHLSSPAGSFFWTGVDPAGIAYNSTKVSAADAPKTWQDILNPRWKGSISCKISASGLQFVQWYTLRKLYGAGFWKEFAKQNPHAFDSRVQLFDRLAKGDDMITAIGEYPAYILFKDKGAKVEFVAPTDGLPATPLIVGAVSKAPHPEAAKLFVDWAMSKRGQAWYQTNPNLYYGSVRTDAPPMPTGVRLGDLKLLYPADWDDYAANRDVFAKEWNGMLGL</sequence>
<gene>
    <name evidence="2" type="ORF">SAMN05443248_0621</name>
</gene>
<dbReference type="EMBL" id="LT670817">
    <property type="protein sequence ID" value="SHG19017.1"/>
    <property type="molecule type" value="Genomic_DNA"/>
</dbReference>
<name>A0A1M5HSV4_9BRAD</name>
<dbReference type="RefSeq" id="WP_172842467.1">
    <property type="nucleotide sequence ID" value="NZ_LT670817.1"/>
</dbReference>
<dbReference type="Gene3D" id="3.40.190.10">
    <property type="entry name" value="Periplasmic binding protein-like II"/>
    <property type="match status" value="2"/>
</dbReference>
<dbReference type="Pfam" id="PF13343">
    <property type="entry name" value="SBP_bac_6"/>
    <property type="match status" value="1"/>
</dbReference>
<accession>A0A1M5HSV4</accession>
<organism evidence="2 3">
    <name type="scientific">Bradyrhizobium erythrophlei</name>
    <dbReference type="NCBI Taxonomy" id="1437360"/>
    <lineage>
        <taxon>Bacteria</taxon>
        <taxon>Pseudomonadati</taxon>
        <taxon>Pseudomonadota</taxon>
        <taxon>Alphaproteobacteria</taxon>
        <taxon>Hyphomicrobiales</taxon>
        <taxon>Nitrobacteraceae</taxon>
        <taxon>Bradyrhizobium</taxon>
    </lineage>
</organism>
<evidence type="ECO:0000313" key="2">
    <source>
        <dbReference type="EMBL" id="SHG19017.1"/>
    </source>
</evidence>
<dbReference type="InterPro" id="IPR006311">
    <property type="entry name" value="TAT_signal"/>
</dbReference>
<dbReference type="PANTHER" id="PTHR30006">
    <property type="entry name" value="THIAMINE-BINDING PERIPLASMIC PROTEIN-RELATED"/>
    <property type="match status" value="1"/>
</dbReference>
<dbReference type="SUPFAM" id="SSF53850">
    <property type="entry name" value="Periplasmic binding protein-like II"/>
    <property type="match status" value="1"/>
</dbReference>
<reference evidence="2 3" key="1">
    <citation type="submission" date="2016-11" db="EMBL/GenBank/DDBJ databases">
        <authorList>
            <person name="Jaros S."/>
            <person name="Januszkiewicz K."/>
            <person name="Wedrychowicz H."/>
        </authorList>
    </citation>
    <scope>NUCLEOTIDE SEQUENCE [LARGE SCALE GENOMIC DNA]</scope>
    <source>
        <strain evidence="2 3">GAS138</strain>
    </source>
</reference>
<evidence type="ECO:0000313" key="3">
    <source>
        <dbReference type="Proteomes" id="UP000189796"/>
    </source>
</evidence>
<evidence type="ECO:0000256" key="1">
    <source>
        <dbReference type="ARBA" id="ARBA00022729"/>
    </source>
</evidence>
<dbReference type="AlphaFoldDB" id="A0A1M5HSV4"/>
<dbReference type="PROSITE" id="PS51318">
    <property type="entry name" value="TAT"/>
    <property type="match status" value="1"/>
</dbReference>
<keyword evidence="1" id="KW-0732">Signal</keyword>
<dbReference type="Proteomes" id="UP000189796">
    <property type="component" value="Chromosome I"/>
</dbReference>